<evidence type="ECO:0000256" key="8">
    <source>
        <dbReference type="ARBA" id="ARBA00023128"/>
    </source>
</evidence>
<dbReference type="Gene3D" id="3.40.50.300">
    <property type="entry name" value="P-loop containing nucleotide triphosphate hydrolases"/>
    <property type="match status" value="1"/>
</dbReference>
<feature type="region of interest" description="Disordered" evidence="14">
    <location>
        <begin position="663"/>
        <end position="708"/>
    </location>
</feature>
<dbReference type="SUPFAM" id="SSF88697">
    <property type="entry name" value="PUA domain-like"/>
    <property type="match status" value="1"/>
</dbReference>
<keyword evidence="7" id="KW-0238">DNA-binding</keyword>
<feature type="compositionally biased region" description="Low complexity" evidence="14">
    <location>
        <begin position="675"/>
        <end position="692"/>
    </location>
</feature>
<evidence type="ECO:0000259" key="15">
    <source>
        <dbReference type="PROSITE" id="PS51786"/>
    </source>
</evidence>
<dbReference type="Pfam" id="PF22667">
    <property type="entry name" value="Lon_lid"/>
    <property type="match status" value="1"/>
</dbReference>
<feature type="active site" evidence="11 13">
    <location>
        <position position="817"/>
    </location>
</feature>
<dbReference type="PANTHER" id="PTHR43718:SF2">
    <property type="entry name" value="LON PROTEASE HOMOLOG, MITOCHONDRIAL"/>
    <property type="match status" value="1"/>
</dbReference>
<dbReference type="InterPro" id="IPR003111">
    <property type="entry name" value="Lon_prtase_N"/>
</dbReference>
<dbReference type="PRINTS" id="PR00830">
    <property type="entry name" value="ENDOLAPTASE"/>
</dbReference>
<dbReference type="InterPro" id="IPR014721">
    <property type="entry name" value="Ribsml_uS5_D2-typ_fold_subgr"/>
</dbReference>
<comment type="catalytic activity">
    <reaction evidence="9">
        <text>Hydrolysis of proteins in presence of ATP.</text>
        <dbReference type="EC" id="3.4.21.53"/>
    </reaction>
</comment>
<dbReference type="GO" id="GO:0007005">
    <property type="term" value="P:mitochondrion organization"/>
    <property type="evidence" value="ECO:0007669"/>
    <property type="project" value="TreeGrafter"/>
</dbReference>
<keyword evidence="4 13" id="KW-0378">Hydrolase</keyword>
<evidence type="ECO:0000256" key="12">
    <source>
        <dbReference type="PIRSR" id="PIRSR001174-2"/>
    </source>
</evidence>
<dbReference type="GO" id="GO:0005759">
    <property type="term" value="C:mitochondrial matrix"/>
    <property type="evidence" value="ECO:0007669"/>
    <property type="project" value="UniProtKB-SubCell"/>
</dbReference>
<dbReference type="Proteomes" id="UP000268535">
    <property type="component" value="Unassembled WGS sequence"/>
</dbReference>
<protein>
    <recommendedName>
        <fullName evidence="10">endopeptidase La</fullName>
        <ecNumber evidence="10">3.4.21.53</ecNumber>
    </recommendedName>
</protein>
<dbReference type="GO" id="GO:0006515">
    <property type="term" value="P:protein quality control for misfolded or incompletely synthesized proteins"/>
    <property type="evidence" value="ECO:0007669"/>
    <property type="project" value="InterPro"/>
</dbReference>
<evidence type="ECO:0000256" key="7">
    <source>
        <dbReference type="ARBA" id="ARBA00023125"/>
    </source>
</evidence>
<dbReference type="Gene3D" id="1.20.5.5270">
    <property type="match status" value="1"/>
</dbReference>
<dbReference type="GO" id="GO:0051131">
    <property type="term" value="P:chaperone-mediated protein complex assembly"/>
    <property type="evidence" value="ECO:0007669"/>
    <property type="project" value="TreeGrafter"/>
</dbReference>
<keyword evidence="3 12" id="KW-0547">Nucleotide-binding</keyword>
<sequence>NAIQKIQVPKDYPQLLAIPLDRRPLFPGFYKTLAIKDPAVISAIESLVRRRQPYIGIFLTKEETDISADVITDISQVNRVGVFAQITNIFADGSETPDNPHLNVVVYPHRRIRMTGLVDVTQQQQPSGAAGAGERTMPSPETEHASESTLTTQARVLLDGEEAKEGVERSPSPSAEPSVDIPYIDGYHPVNLPLRGQAVSIADVENLADEPYTPTNRLIRAITSEILAVFKELSAINPLVREQIVSFSIQNGGHALTDPTRIADFAATISSGNPEELQDVLESLVIEERLHKALVLLKKELAGMKLQIQVTSDVDKKINRRTQEYFLREQLKSIKKELGMEDDGKSKLIATFRDRIKHLTMPPDVLKIVHDEIRNLEGLEPAAHEYSVARNYLDWLTQIPWGKTTPEKFVLRDAIRVLDEDHYGLKDVKDRILEFIAVGKLRGTVEGKILCLSGPPGVGKTSVGKSVARALGRQFYRFSVGGLHDVAKIKGHRRTYVGAMPGKLIQALKKVQTSNPLVMIDEIDKLGRDGRGDPASALLELLDPEQNSAFMDHYLDVPVDLSKVLFICTANVLEAIPGPLLDRMEVIRVSGYVQEEKVAIAQKYLCPQSLKSCGLTHDALALTPEAIEQLIRYYCRESGVRNLKKHIDKIYRKVALQIVRDEEAQEPDDAADIPSSSSSSSSAAAAAAAASSVSKPHRHPIRITPDNLHEYVGTPPFHTDRMYDQTPAGVVMGLAWTSMGGSALYIESDDGPENDGPYTPTFQRTGQIGDVMRESTTIAYTYAKAYLLAHHPGNDFFQKTSIHLHVPEGATPKDGPSAGSTMATSLLSLALGRPVIPDVAMTGELTVTGKVLRIGGVKEKVMAARRAGVKEIIFPAANRTDWNELADYVTEGLRPHFVETYEDIARIVFPDEPSGSQSPDTQ</sequence>
<comment type="subcellular location">
    <subcellularLocation>
        <location evidence="1">Mitochondrion matrix</location>
    </subcellularLocation>
</comment>
<reference evidence="18" key="1">
    <citation type="journal article" date="2018" name="Nat. Microbiol.">
        <title>Leveraging single-cell genomics to expand the fungal tree of life.</title>
        <authorList>
            <person name="Ahrendt S.R."/>
            <person name="Quandt C.A."/>
            <person name="Ciobanu D."/>
            <person name="Clum A."/>
            <person name="Salamov A."/>
            <person name="Andreopoulos B."/>
            <person name="Cheng J.F."/>
            <person name="Woyke T."/>
            <person name="Pelin A."/>
            <person name="Henrissat B."/>
            <person name="Reynolds N.K."/>
            <person name="Benny G.L."/>
            <person name="Smith M.E."/>
            <person name="James T.Y."/>
            <person name="Grigoriev I.V."/>
        </authorList>
    </citation>
    <scope>NUCLEOTIDE SEQUENCE [LARGE SCALE GENOMIC DNA]</scope>
    <source>
        <strain evidence="18">ATCC 52028</strain>
    </source>
</reference>
<evidence type="ECO:0000256" key="11">
    <source>
        <dbReference type="PIRSR" id="PIRSR001174-1"/>
    </source>
</evidence>
<dbReference type="InterPro" id="IPR004815">
    <property type="entry name" value="Lon_bac/euk-typ"/>
</dbReference>
<dbReference type="PROSITE" id="PS51787">
    <property type="entry name" value="LON_N"/>
    <property type="match status" value="1"/>
</dbReference>
<dbReference type="NCBIfam" id="TIGR00763">
    <property type="entry name" value="lon"/>
    <property type="match status" value="1"/>
</dbReference>
<name>A0A4P9WZJ0_9FUNG</name>
<evidence type="ECO:0000256" key="9">
    <source>
        <dbReference type="ARBA" id="ARBA00050665"/>
    </source>
</evidence>
<dbReference type="AlphaFoldDB" id="A0A4P9WZJ0"/>
<evidence type="ECO:0000256" key="4">
    <source>
        <dbReference type="ARBA" id="ARBA00022801"/>
    </source>
</evidence>
<evidence type="ECO:0000259" key="16">
    <source>
        <dbReference type="PROSITE" id="PS51787"/>
    </source>
</evidence>
<evidence type="ECO:0000256" key="13">
    <source>
        <dbReference type="PROSITE-ProRule" id="PRU01122"/>
    </source>
</evidence>
<dbReference type="GO" id="GO:0005524">
    <property type="term" value="F:ATP binding"/>
    <property type="evidence" value="ECO:0007669"/>
    <property type="project" value="UniProtKB-KW"/>
</dbReference>
<dbReference type="PANTHER" id="PTHR43718">
    <property type="entry name" value="LON PROTEASE"/>
    <property type="match status" value="1"/>
</dbReference>
<dbReference type="InterPro" id="IPR020568">
    <property type="entry name" value="Ribosomal_Su5_D2-typ_SF"/>
</dbReference>
<dbReference type="Pfam" id="PF02190">
    <property type="entry name" value="LON_substr_bdg"/>
    <property type="match status" value="1"/>
</dbReference>
<dbReference type="InterPro" id="IPR008269">
    <property type="entry name" value="Lon_proteolytic"/>
</dbReference>
<evidence type="ECO:0000256" key="2">
    <source>
        <dbReference type="ARBA" id="ARBA00022670"/>
    </source>
</evidence>
<dbReference type="FunFam" id="1.20.5.5270:FF:000001">
    <property type="entry name" value="Lon protease homolog, mitochondrial"/>
    <property type="match status" value="1"/>
</dbReference>
<feature type="binding site" evidence="12">
    <location>
        <begin position="454"/>
        <end position="461"/>
    </location>
    <ligand>
        <name>ATP</name>
        <dbReference type="ChEBI" id="CHEBI:30616"/>
    </ligand>
</feature>
<dbReference type="Pfam" id="PF00004">
    <property type="entry name" value="AAA"/>
    <property type="match status" value="1"/>
</dbReference>
<evidence type="ECO:0000256" key="14">
    <source>
        <dbReference type="SAM" id="MobiDB-lite"/>
    </source>
</evidence>
<dbReference type="CDD" id="cd19500">
    <property type="entry name" value="RecA-like_Lon"/>
    <property type="match status" value="1"/>
</dbReference>
<evidence type="ECO:0000256" key="6">
    <source>
        <dbReference type="ARBA" id="ARBA00022840"/>
    </source>
</evidence>
<accession>A0A4P9WZJ0</accession>
<dbReference type="HAMAP" id="MF_03120">
    <property type="entry name" value="lonm_euk"/>
    <property type="match status" value="1"/>
</dbReference>
<dbReference type="GO" id="GO:0003697">
    <property type="term" value="F:single-stranded DNA binding"/>
    <property type="evidence" value="ECO:0007669"/>
    <property type="project" value="TreeGrafter"/>
</dbReference>
<feature type="region of interest" description="Disordered" evidence="14">
    <location>
        <begin position="119"/>
        <end position="182"/>
    </location>
</feature>
<feature type="domain" description="Lon proteolytic" evidence="15">
    <location>
        <begin position="725"/>
        <end position="911"/>
    </location>
</feature>
<feature type="non-terminal residue" evidence="17">
    <location>
        <position position="1"/>
    </location>
</feature>
<keyword evidence="5 13" id="KW-0720">Serine protease</keyword>
<feature type="active site" evidence="11 13">
    <location>
        <position position="860"/>
    </location>
</feature>
<dbReference type="Gene3D" id="2.30.130.40">
    <property type="entry name" value="LON domain-like"/>
    <property type="match status" value="1"/>
</dbReference>
<evidence type="ECO:0000256" key="5">
    <source>
        <dbReference type="ARBA" id="ARBA00022825"/>
    </source>
</evidence>
<dbReference type="EC" id="3.4.21.53" evidence="10"/>
<dbReference type="InterPro" id="IPR027417">
    <property type="entry name" value="P-loop_NTPase"/>
</dbReference>
<comment type="similarity">
    <text evidence="13">Belongs to the peptidase S16 family.</text>
</comment>
<dbReference type="SMART" id="SM00382">
    <property type="entry name" value="AAA"/>
    <property type="match status" value="1"/>
</dbReference>
<dbReference type="Pfam" id="PF05362">
    <property type="entry name" value="Lon_C"/>
    <property type="match status" value="1"/>
</dbReference>
<dbReference type="PROSITE" id="PS51786">
    <property type="entry name" value="LON_PROTEOLYTIC"/>
    <property type="match status" value="1"/>
</dbReference>
<organism evidence="17 18">
    <name type="scientific">Caulochytrium protostelioides</name>
    <dbReference type="NCBI Taxonomy" id="1555241"/>
    <lineage>
        <taxon>Eukaryota</taxon>
        <taxon>Fungi</taxon>
        <taxon>Fungi incertae sedis</taxon>
        <taxon>Chytridiomycota</taxon>
        <taxon>Chytridiomycota incertae sedis</taxon>
        <taxon>Chytridiomycetes</taxon>
        <taxon>Caulochytriales</taxon>
        <taxon>Caulochytriaceae</taxon>
        <taxon>Caulochytrium</taxon>
    </lineage>
</organism>
<dbReference type="SUPFAM" id="SSF52540">
    <property type="entry name" value="P-loop containing nucleoside triphosphate hydrolases"/>
    <property type="match status" value="1"/>
</dbReference>
<dbReference type="EMBL" id="ML009127">
    <property type="protein sequence ID" value="RKO98015.1"/>
    <property type="molecule type" value="Genomic_DNA"/>
</dbReference>
<gene>
    <name evidence="17" type="ORF">CAUPRSCDRAFT_5583</name>
</gene>
<dbReference type="InterPro" id="IPR054594">
    <property type="entry name" value="Lon_lid"/>
</dbReference>
<dbReference type="FunFam" id="3.40.50.300:FF:000021">
    <property type="entry name" value="Lon protease homolog"/>
    <property type="match status" value="1"/>
</dbReference>
<feature type="domain" description="Lon N-terminal" evidence="16">
    <location>
        <begin position="15"/>
        <end position="301"/>
    </location>
</feature>
<dbReference type="Gene3D" id="1.10.8.60">
    <property type="match status" value="1"/>
</dbReference>
<keyword evidence="6 12" id="KW-0067">ATP-binding</keyword>
<evidence type="ECO:0000256" key="1">
    <source>
        <dbReference type="ARBA" id="ARBA00004305"/>
    </source>
</evidence>
<evidence type="ECO:0000313" key="18">
    <source>
        <dbReference type="Proteomes" id="UP000268535"/>
    </source>
</evidence>
<dbReference type="Gene3D" id="3.30.230.10">
    <property type="match status" value="1"/>
</dbReference>
<dbReference type="InterPro" id="IPR003593">
    <property type="entry name" value="AAA+_ATPase"/>
</dbReference>
<dbReference type="GO" id="GO:0016887">
    <property type="term" value="F:ATP hydrolysis activity"/>
    <property type="evidence" value="ECO:0007669"/>
    <property type="project" value="InterPro"/>
</dbReference>
<keyword evidence="2 13" id="KW-0645">Protease</keyword>
<dbReference type="InterPro" id="IPR027503">
    <property type="entry name" value="Lonm_euk"/>
</dbReference>
<evidence type="ECO:0000313" key="17">
    <source>
        <dbReference type="EMBL" id="RKO98015.1"/>
    </source>
</evidence>
<dbReference type="FunFam" id="3.30.230.10:FF:000015">
    <property type="entry name" value="Lon protease homolog, mitochondrial"/>
    <property type="match status" value="1"/>
</dbReference>
<keyword evidence="8" id="KW-0496">Mitochondrion</keyword>
<dbReference type="GO" id="GO:0004176">
    <property type="term" value="F:ATP-dependent peptidase activity"/>
    <property type="evidence" value="ECO:0007669"/>
    <property type="project" value="UniProtKB-UniRule"/>
</dbReference>
<dbReference type="SMART" id="SM00464">
    <property type="entry name" value="LON"/>
    <property type="match status" value="1"/>
</dbReference>
<dbReference type="InterPro" id="IPR027065">
    <property type="entry name" value="Lon_Prtase"/>
</dbReference>
<dbReference type="InterPro" id="IPR003959">
    <property type="entry name" value="ATPase_AAA_core"/>
</dbReference>
<proteinExistence type="inferred from homology"/>
<evidence type="ECO:0000256" key="3">
    <source>
        <dbReference type="ARBA" id="ARBA00022741"/>
    </source>
</evidence>
<dbReference type="PIRSF" id="PIRSF001174">
    <property type="entry name" value="Lon_proteas"/>
    <property type="match status" value="1"/>
</dbReference>
<dbReference type="InterPro" id="IPR015947">
    <property type="entry name" value="PUA-like_sf"/>
</dbReference>
<evidence type="ECO:0000256" key="10">
    <source>
        <dbReference type="ARBA" id="ARBA00066743"/>
    </source>
</evidence>
<dbReference type="Gene3D" id="1.20.58.1480">
    <property type="match status" value="1"/>
</dbReference>
<dbReference type="SUPFAM" id="SSF54211">
    <property type="entry name" value="Ribosomal protein S5 domain 2-like"/>
    <property type="match status" value="1"/>
</dbReference>
<dbReference type="GO" id="GO:0004252">
    <property type="term" value="F:serine-type endopeptidase activity"/>
    <property type="evidence" value="ECO:0007669"/>
    <property type="project" value="UniProtKB-UniRule"/>
</dbReference>
<dbReference type="InterPro" id="IPR046336">
    <property type="entry name" value="Lon_prtase_N_sf"/>
</dbReference>